<reference evidence="1 2" key="1">
    <citation type="submission" date="2015-12" db="EMBL/GenBank/DDBJ databases">
        <authorList>
            <person name="Shamseldin A."/>
            <person name="Moawad H."/>
            <person name="Abd El-Rahim W.M."/>
            <person name="Sadowsky M.J."/>
        </authorList>
    </citation>
    <scope>NUCLEOTIDE SEQUENCE [LARGE SCALE GENOMIC DNA]</scope>
    <source>
        <strain evidence="1 2">D7</strain>
    </source>
</reference>
<protein>
    <submittedName>
        <fullName evidence="1">Uncharacterized protein</fullName>
    </submittedName>
</protein>
<dbReference type="AlphaFoldDB" id="A0A126PZG0"/>
<gene>
    <name evidence="1" type="ORF">AVL55_09645</name>
</gene>
<evidence type="ECO:0000313" key="1">
    <source>
        <dbReference type="EMBL" id="AMJ98404.1"/>
    </source>
</evidence>
<organism evidence="1 2">
    <name type="scientific">Alteromonas macleodii</name>
    <name type="common">Pseudoalteromonas macleodii</name>
    <dbReference type="NCBI Taxonomy" id="28108"/>
    <lineage>
        <taxon>Bacteria</taxon>
        <taxon>Pseudomonadati</taxon>
        <taxon>Pseudomonadota</taxon>
        <taxon>Gammaproteobacteria</taxon>
        <taxon>Alteromonadales</taxon>
        <taxon>Alteromonadaceae</taxon>
        <taxon>Alteromonas/Salinimonas group</taxon>
        <taxon>Alteromonas</taxon>
    </lineage>
</organism>
<sequence>MIKLIKKSGRHRTRDSPMPIGISANEHWSPLLIEKHVILQSVVDYNFYILITCDSMAYLLDPFF</sequence>
<dbReference type="EMBL" id="CP014323">
    <property type="protein sequence ID" value="AMJ98404.1"/>
    <property type="molecule type" value="Genomic_DNA"/>
</dbReference>
<name>A0A126PZG0_ALTMA</name>
<dbReference type="Proteomes" id="UP000063991">
    <property type="component" value="Chromosome"/>
</dbReference>
<evidence type="ECO:0000313" key="2">
    <source>
        <dbReference type="Proteomes" id="UP000063991"/>
    </source>
</evidence>
<accession>A0A126PZG0</accession>
<proteinExistence type="predicted"/>